<name>A0AAW2ZJ54_9EUKA</name>
<comment type="caution">
    <text evidence="1">The sequence shown here is derived from an EMBL/GenBank/DDBJ whole genome shotgun (WGS) entry which is preliminary data.</text>
</comment>
<organism evidence="1 2">
    <name type="scientific">Acrasis kona</name>
    <dbReference type="NCBI Taxonomy" id="1008807"/>
    <lineage>
        <taxon>Eukaryota</taxon>
        <taxon>Discoba</taxon>
        <taxon>Heterolobosea</taxon>
        <taxon>Tetramitia</taxon>
        <taxon>Eutetramitia</taxon>
        <taxon>Acrasidae</taxon>
        <taxon>Acrasis</taxon>
    </lineage>
</organism>
<keyword evidence="2" id="KW-1185">Reference proteome</keyword>
<dbReference type="AlphaFoldDB" id="A0AAW2ZJ54"/>
<dbReference type="Proteomes" id="UP001431209">
    <property type="component" value="Unassembled WGS sequence"/>
</dbReference>
<feature type="non-terminal residue" evidence="1">
    <location>
        <position position="180"/>
    </location>
</feature>
<accession>A0AAW2ZJ54</accession>
<dbReference type="EMBL" id="JAOPGA020001473">
    <property type="protein sequence ID" value="KAL0488736.1"/>
    <property type="molecule type" value="Genomic_DNA"/>
</dbReference>
<reference evidence="1 2" key="1">
    <citation type="submission" date="2024-03" db="EMBL/GenBank/DDBJ databases">
        <title>The Acrasis kona genome and developmental transcriptomes reveal deep origins of eukaryotic multicellular pathways.</title>
        <authorList>
            <person name="Sheikh S."/>
            <person name="Fu C.-J."/>
            <person name="Brown M.W."/>
            <person name="Baldauf S.L."/>
        </authorList>
    </citation>
    <scope>NUCLEOTIDE SEQUENCE [LARGE SCALE GENOMIC DNA]</scope>
    <source>
        <strain evidence="1 2">ATCC MYA-3509</strain>
    </source>
</reference>
<protein>
    <submittedName>
        <fullName evidence="1">Uncharacterized protein</fullName>
    </submittedName>
</protein>
<sequence>MMSANPSKLDKAIKNAVPISSCLKRLLPHERRLYEEGELFNITHHGSSSIWLESPSSVVPPGKLSVFRPMGDKEVLFLIENNQLPSTQPYQAIIQGEPGREYSTKYLTGAKWTDTHPTTVVEFVCPDELIYTLEKMQTKIEDGVMSMGLGDKAGKGLPLFNDSLKNQSTTWRIVKIKRSK</sequence>
<evidence type="ECO:0000313" key="2">
    <source>
        <dbReference type="Proteomes" id="UP001431209"/>
    </source>
</evidence>
<evidence type="ECO:0000313" key="1">
    <source>
        <dbReference type="EMBL" id="KAL0488736.1"/>
    </source>
</evidence>
<gene>
    <name evidence="1" type="ORF">AKO1_015829</name>
</gene>
<proteinExistence type="predicted"/>